<protein>
    <submittedName>
        <fullName evidence="1">Uncharacterized protein</fullName>
    </submittedName>
</protein>
<evidence type="ECO:0000313" key="2">
    <source>
        <dbReference type="Proteomes" id="UP000694426"/>
    </source>
</evidence>
<dbReference type="Proteomes" id="UP000694426">
    <property type="component" value="Unplaced"/>
</dbReference>
<reference evidence="1" key="1">
    <citation type="submission" date="2025-08" db="UniProtKB">
        <authorList>
            <consortium name="Ensembl"/>
        </authorList>
    </citation>
    <scope>IDENTIFICATION</scope>
</reference>
<name>A0A8B9IA10_9AVES</name>
<accession>A0A8B9IA10</accession>
<keyword evidence="2" id="KW-1185">Reference proteome</keyword>
<evidence type="ECO:0000313" key="1">
    <source>
        <dbReference type="Ensembl" id="ENSABRP00000020673.1"/>
    </source>
</evidence>
<proteinExistence type="predicted"/>
<reference evidence="1" key="2">
    <citation type="submission" date="2025-09" db="UniProtKB">
        <authorList>
            <consortium name="Ensembl"/>
        </authorList>
    </citation>
    <scope>IDENTIFICATION</scope>
</reference>
<dbReference type="Ensembl" id="ENSABRT00000029088.1">
    <property type="protein sequence ID" value="ENSABRP00000020673.1"/>
    <property type="gene ID" value="ENSABRG00000017606.1"/>
</dbReference>
<sequence length="167" mass="18286">NKETKVWRWSLSIPRSTNPRNNTKTRVTCAIIVLLALSKNSSPSAPPEEVLILFHKTPNTRPCSCPQPTRRGAGGCTSMVLCRMRVGNSDQVAERAAPLQQQQMRPTHPAEEQPAQSCHFYFSRNTQIVCLASTTGNPQNVEMGCGGNAVPHHNHPNLSSMATLTIS</sequence>
<organism evidence="1 2">
    <name type="scientific">Anser brachyrhynchus</name>
    <name type="common">Pink-footed goose</name>
    <dbReference type="NCBI Taxonomy" id="132585"/>
    <lineage>
        <taxon>Eukaryota</taxon>
        <taxon>Metazoa</taxon>
        <taxon>Chordata</taxon>
        <taxon>Craniata</taxon>
        <taxon>Vertebrata</taxon>
        <taxon>Euteleostomi</taxon>
        <taxon>Archelosauria</taxon>
        <taxon>Archosauria</taxon>
        <taxon>Dinosauria</taxon>
        <taxon>Saurischia</taxon>
        <taxon>Theropoda</taxon>
        <taxon>Coelurosauria</taxon>
        <taxon>Aves</taxon>
        <taxon>Neognathae</taxon>
        <taxon>Galloanserae</taxon>
        <taxon>Anseriformes</taxon>
        <taxon>Anatidae</taxon>
        <taxon>Anserinae</taxon>
        <taxon>Anser</taxon>
    </lineage>
</organism>
<dbReference type="AlphaFoldDB" id="A0A8B9IA10"/>